<evidence type="ECO:0000259" key="3">
    <source>
        <dbReference type="Pfam" id="PF17782"/>
    </source>
</evidence>
<dbReference type="Proteomes" id="UP000198711">
    <property type="component" value="Unassembled WGS sequence"/>
</dbReference>
<sequence length="370" mass="40990">MSQELLYQVALTQVPELGPVHSRLLIEHLGSALQVFKSSKKELSLVPGIGEIRAAQIKRYRQFEAAEKEIRFCQKHGIHPLFLSNPDYPQLLLHCYDAPVLLYYRGSTPLNHHRIVSIVGTRSNTTYGKQVTEKLIEELKPWQPLIISGLAFGIDAIAHKTALKQSLGTVGVLAHGFNTIYPSQHHALARELIEKGGLLTEFGKDTAPDKHNFPRRNRIVAGVSHATIVIETAIKGGSMITANLACNYHRDVFAVPGKITDGKSTGCLQLIQQNKAILLTDAAQLAASMGWEEIKKPNAKMQNTLFPSLSNEEQKVMSVMQEKNAPVSLDEICKQTTLTYNTVIAILLTLELYQLIISLPGKIYQLTSNN</sequence>
<evidence type="ECO:0000259" key="2">
    <source>
        <dbReference type="Pfam" id="PF02481"/>
    </source>
</evidence>
<dbReference type="SUPFAM" id="SSF47781">
    <property type="entry name" value="RuvA domain 2-like"/>
    <property type="match status" value="1"/>
</dbReference>
<evidence type="ECO:0000313" key="5">
    <source>
        <dbReference type="Proteomes" id="UP000198711"/>
    </source>
</evidence>
<dbReference type="SUPFAM" id="SSF102405">
    <property type="entry name" value="MCP/YpsA-like"/>
    <property type="match status" value="1"/>
</dbReference>
<comment type="caution">
    <text evidence="4">The sequence shown here is derived from an EMBL/GenBank/DDBJ whole genome shotgun (WGS) entry which is preliminary data.</text>
</comment>
<dbReference type="Pfam" id="PF17782">
    <property type="entry name" value="WHD_DprA"/>
    <property type="match status" value="1"/>
</dbReference>
<keyword evidence="5" id="KW-1185">Reference proteome</keyword>
<organism evidence="4 5">
    <name type="scientific">Hydrobacter penzbergensis</name>
    <dbReference type="NCBI Taxonomy" id="1235997"/>
    <lineage>
        <taxon>Bacteria</taxon>
        <taxon>Pseudomonadati</taxon>
        <taxon>Bacteroidota</taxon>
        <taxon>Chitinophagia</taxon>
        <taxon>Chitinophagales</taxon>
        <taxon>Chitinophagaceae</taxon>
        <taxon>Hydrobacter</taxon>
    </lineage>
</organism>
<protein>
    <submittedName>
        <fullName evidence="4">DNA processing protein</fullName>
    </submittedName>
</protein>
<feature type="domain" description="Smf/DprA SLOG" evidence="2">
    <location>
        <begin position="82"/>
        <end position="287"/>
    </location>
</feature>
<dbReference type="PANTHER" id="PTHR43022:SF1">
    <property type="entry name" value="PROTEIN SMF"/>
    <property type="match status" value="1"/>
</dbReference>
<dbReference type="InterPro" id="IPR057666">
    <property type="entry name" value="DrpA_SLOG"/>
</dbReference>
<comment type="similarity">
    <text evidence="1">Belongs to the DprA/Smf family.</text>
</comment>
<dbReference type="Gene3D" id="1.10.10.10">
    <property type="entry name" value="Winged helix-like DNA-binding domain superfamily/Winged helix DNA-binding domain"/>
    <property type="match status" value="1"/>
</dbReference>
<dbReference type="GO" id="GO:0009294">
    <property type="term" value="P:DNA-mediated transformation"/>
    <property type="evidence" value="ECO:0007669"/>
    <property type="project" value="InterPro"/>
</dbReference>
<dbReference type="Gene3D" id="3.40.50.450">
    <property type="match status" value="1"/>
</dbReference>
<evidence type="ECO:0000313" key="4">
    <source>
        <dbReference type="EMBL" id="SDW82583.1"/>
    </source>
</evidence>
<dbReference type="Pfam" id="PF02481">
    <property type="entry name" value="DNA_processg_A"/>
    <property type="match status" value="1"/>
</dbReference>
<name>A0A8X8IF61_9BACT</name>
<dbReference type="PANTHER" id="PTHR43022">
    <property type="entry name" value="PROTEIN SMF"/>
    <property type="match status" value="1"/>
</dbReference>
<dbReference type="InterPro" id="IPR003488">
    <property type="entry name" value="DprA"/>
</dbReference>
<reference evidence="4 5" key="1">
    <citation type="submission" date="2016-10" db="EMBL/GenBank/DDBJ databases">
        <authorList>
            <person name="Varghese N."/>
            <person name="Submissions S."/>
        </authorList>
    </citation>
    <scope>NUCLEOTIDE SEQUENCE [LARGE SCALE GENOMIC DNA]</scope>
    <source>
        <strain evidence="4 5">DSM 25353</strain>
    </source>
</reference>
<dbReference type="InterPro" id="IPR041614">
    <property type="entry name" value="DprA_WH"/>
</dbReference>
<evidence type="ECO:0000256" key="1">
    <source>
        <dbReference type="ARBA" id="ARBA00006525"/>
    </source>
</evidence>
<dbReference type="RefSeq" id="WP_092723534.1">
    <property type="nucleotide sequence ID" value="NZ_FNNO01000006.1"/>
</dbReference>
<gene>
    <name evidence="4" type="ORF">SAMN05444410_10658</name>
</gene>
<dbReference type="NCBIfam" id="TIGR00732">
    <property type="entry name" value="dprA"/>
    <property type="match status" value="1"/>
</dbReference>
<proteinExistence type="inferred from homology"/>
<dbReference type="EMBL" id="FNNO01000006">
    <property type="protein sequence ID" value="SDW82583.1"/>
    <property type="molecule type" value="Genomic_DNA"/>
</dbReference>
<dbReference type="InterPro" id="IPR010994">
    <property type="entry name" value="RuvA_2-like"/>
</dbReference>
<feature type="domain" description="DprA winged helix" evidence="3">
    <location>
        <begin position="307"/>
        <end position="362"/>
    </location>
</feature>
<dbReference type="AlphaFoldDB" id="A0A8X8IF61"/>
<accession>A0A8X8IF61</accession>
<dbReference type="InterPro" id="IPR036388">
    <property type="entry name" value="WH-like_DNA-bd_sf"/>
</dbReference>